<dbReference type="SUPFAM" id="SSF52540">
    <property type="entry name" value="P-loop containing nucleoside triphosphate hydrolases"/>
    <property type="match status" value="1"/>
</dbReference>
<dbReference type="InterPro" id="IPR027417">
    <property type="entry name" value="P-loop_NTPase"/>
</dbReference>
<protein>
    <recommendedName>
        <fullName evidence="4">ATPase</fullName>
    </recommendedName>
</protein>
<reference evidence="3" key="1">
    <citation type="submission" date="2016-11" db="EMBL/GenBank/DDBJ databases">
        <authorList>
            <person name="Varghese N."/>
            <person name="Submissions S."/>
        </authorList>
    </citation>
    <scope>NUCLEOTIDE SEQUENCE [LARGE SCALE GENOMIC DNA]</scope>
    <source>
        <strain evidence="3">DSM 15285</strain>
    </source>
</reference>
<dbReference type="Proteomes" id="UP000242520">
    <property type="component" value="Unassembled WGS sequence"/>
</dbReference>
<organism evidence="2 3">
    <name type="scientific">Tepidibacter thalassicus DSM 15285</name>
    <dbReference type="NCBI Taxonomy" id="1123350"/>
    <lineage>
        <taxon>Bacteria</taxon>
        <taxon>Bacillati</taxon>
        <taxon>Bacillota</taxon>
        <taxon>Clostridia</taxon>
        <taxon>Peptostreptococcales</taxon>
        <taxon>Peptostreptococcaceae</taxon>
        <taxon>Tepidibacter</taxon>
    </lineage>
</organism>
<evidence type="ECO:0000256" key="1">
    <source>
        <dbReference type="SAM" id="Coils"/>
    </source>
</evidence>
<dbReference type="STRING" id="1123350.SAMN02744040_02223"/>
<gene>
    <name evidence="2" type="ORF">SAMN02744040_02223</name>
</gene>
<feature type="coiled-coil region" evidence="1">
    <location>
        <begin position="22"/>
        <end position="49"/>
    </location>
</feature>
<evidence type="ECO:0008006" key="4">
    <source>
        <dbReference type="Google" id="ProtNLM"/>
    </source>
</evidence>
<keyword evidence="1" id="KW-0175">Coiled coil</keyword>
<dbReference type="EMBL" id="FQXH01000037">
    <property type="protein sequence ID" value="SHH51663.1"/>
    <property type="molecule type" value="Genomic_DNA"/>
</dbReference>
<sequence>MNEIKSRYASFRDYIVYKKTIKNKIEEDIKKLKEEIDNLKIQEDTFTKAKILLEESSAYAREQIKYQFEIMVTKALQFITGENIEFKIEFEQKRGRPEASFYVITKLDDESEVKNSPEESRGGGIIDIISLTLKYCMLQTHNPPIEGPFILDEPAKHVSEQYIVNVGNFLKEINSTFNRQIIMVTHNTHLSEISDKRYVVSMENGISITKEYDIEQN</sequence>
<dbReference type="Gene3D" id="3.40.50.300">
    <property type="entry name" value="P-loop containing nucleotide triphosphate hydrolases"/>
    <property type="match status" value="1"/>
</dbReference>
<proteinExistence type="predicted"/>
<accession>A0A1M5TMR8</accession>
<evidence type="ECO:0000313" key="3">
    <source>
        <dbReference type="Proteomes" id="UP000242520"/>
    </source>
</evidence>
<evidence type="ECO:0000313" key="2">
    <source>
        <dbReference type="EMBL" id="SHH51663.1"/>
    </source>
</evidence>
<dbReference type="RefSeq" id="WP_072726414.1">
    <property type="nucleotide sequence ID" value="NZ_FQXH01000037.1"/>
</dbReference>
<dbReference type="AlphaFoldDB" id="A0A1M5TMR8"/>
<keyword evidence="3" id="KW-1185">Reference proteome</keyword>
<name>A0A1M5TMR8_9FIRM</name>